<keyword evidence="3" id="KW-0456">Lyase</keyword>
<reference evidence="3 4" key="1">
    <citation type="journal article" date="2012" name="PLoS ONE">
        <title>The genome characteristics and predicted function of methyl-group oxidation pathway in the obligate aceticlastic methanogens, Methanosaeta spp.</title>
        <authorList>
            <person name="Zhu J."/>
            <person name="Zheng H."/>
            <person name="Ai G."/>
            <person name="Zhang G."/>
            <person name="Liu D."/>
            <person name="Liu X."/>
            <person name="Dong X."/>
        </authorList>
    </citation>
    <scope>NUCLEOTIDE SEQUENCE [LARGE SCALE GENOMIC DNA]</scope>
    <source>
        <strain evidence="3 4">6Ac</strain>
    </source>
</reference>
<dbReference type="PANTHER" id="PTHR47203:SF1">
    <property type="entry name" value="HYPOTHETICAL BASE EXCISION DNA REPAIR PROTEIN (EUROFUNG)"/>
    <property type="match status" value="1"/>
</dbReference>
<dbReference type="HOGENOM" id="CLU_1745554_0_0_2"/>
<dbReference type="OrthoDB" id="19248at2157"/>
<evidence type="ECO:0000313" key="4">
    <source>
        <dbReference type="Proteomes" id="UP000005877"/>
    </source>
</evidence>
<dbReference type="PATRIC" id="fig|1110509.7.peg.1860"/>
<organism evidence="3 4">
    <name type="scientific">Methanothrix harundinacea (strain 6Ac)</name>
    <name type="common">Methanosaeta harundinacea</name>
    <dbReference type="NCBI Taxonomy" id="1110509"/>
    <lineage>
        <taxon>Archaea</taxon>
        <taxon>Methanobacteriati</taxon>
        <taxon>Methanobacteriota</taxon>
        <taxon>Stenosarchaea group</taxon>
        <taxon>Methanomicrobia</taxon>
        <taxon>Methanotrichales</taxon>
        <taxon>Methanotrichaceae</taxon>
        <taxon>Methanothrix</taxon>
    </lineage>
</organism>
<evidence type="ECO:0000313" key="3">
    <source>
        <dbReference type="EMBL" id="AET65032.1"/>
    </source>
</evidence>
<name>G7WQ01_METH6</name>
<dbReference type="Gene3D" id="1.10.340.30">
    <property type="entry name" value="Hypothetical protein, domain 2"/>
    <property type="match status" value="1"/>
</dbReference>
<dbReference type="EMBL" id="CP003117">
    <property type="protein sequence ID" value="AET65032.1"/>
    <property type="molecule type" value="Genomic_DNA"/>
</dbReference>
<feature type="compositionally biased region" description="Basic and acidic residues" evidence="1">
    <location>
        <begin position="114"/>
        <end position="125"/>
    </location>
</feature>
<feature type="compositionally biased region" description="Basic and acidic residues" evidence="1">
    <location>
        <begin position="132"/>
        <end position="149"/>
    </location>
</feature>
<keyword evidence="4" id="KW-1185">Reference proteome</keyword>
<dbReference type="Proteomes" id="UP000005877">
    <property type="component" value="Chromosome"/>
</dbReference>
<dbReference type="KEGG" id="mhi:Mhar_1673"/>
<dbReference type="Gene3D" id="1.10.1670.10">
    <property type="entry name" value="Helix-hairpin-Helix base-excision DNA repair enzymes (C-terminal)"/>
    <property type="match status" value="1"/>
</dbReference>
<dbReference type="InterPro" id="IPR011257">
    <property type="entry name" value="DNA_glycosylase"/>
</dbReference>
<dbReference type="RefSeq" id="WP_014587213.1">
    <property type="nucleotide sequence ID" value="NC_017527.1"/>
</dbReference>
<dbReference type="GO" id="GO:0006284">
    <property type="term" value="P:base-excision repair"/>
    <property type="evidence" value="ECO:0007669"/>
    <property type="project" value="InterPro"/>
</dbReference>
<dbReference type="STRING" id="1110509.Mhar_1673"/>
<protein>
    <submittedName>
        <fullName evidence="3">DNA-(Apurinic or apyrimidinic site) lyase, putative</fullName>
    </submittedName>
</protein>
<dbReference type="PANTHER" id="PTHR47203">
    <property type="match status" value="1"/>
</dbReference>
<dbReference type="GO" id="GO:0016829">
    <property type="term" value="F:lyase activity"/>
    <property type="evidence" value="ECO:0007669"/>
    <property type="project" value="UniProtKB-KW"/>
</dbReference>
<dbReference type="InterPro" id="IPR003265">
    <property type="entry name" value="HhH-GPD_domain"/>
</dbReference>
<accession>G7WQ01</accession>
<feature type="region of interest" description="Disordered" evidence="1">
    <location>
        <begin position="114"/>
        <end position="149"/>
    </location>
</feature>
<sequence length="149" mass="17056">MEATNPGAKVPSKDPIPAETKRRLDRCIELLEEAYGLPRRRGDDPVDLLVQTILSQNTTSANTHRAFESLKRAYPAYQALLSAPDEEVAGLIRCGGLANIKTRRIKEALAMIQERQRERRRREEERGEEMEGEKRMKWARGRRQEGRSG</sequence>
<evidence type="ECO:0000256" key="1">
    <source>
        <dbReference type="SAM" id="MobiDB-lite"/>
    </source>
</evidence>
<gene>
    <name evidence="3" type="ordered locus">Mhar_1673</name>
</gene>
<dbReference type="InterPro" id="IPR023170">
    <property type="entry name" value="HhH_base_excis_C"/>
</dbReference>
<dbReference type="Pfam" id="PF00730">
    <property type="entry name" value="HhH-GPD"/>
    <property type="match status" value="1"/>
</dbReference>
<proteinExistence type="predicted"/>
<evidence type="ECO:0000259" key="2">
    <source>
        <dbReference type="Pfam" id="PF00730"/>
    </source>
</evidence>
<dbReference type="AlphaFoldDB" id="G7WQ01"/>
<dbReference type="SUPFAM" id="SSF48150">
    <property type="entry name" value="DNA-glycosylase"/>
    <property type="match status" value="1"/>
</dbReference>
<feature type="domain" description="HhH-GPD" evidence="2">
    <location>
        <begin position="50"/>
        <end position="119"/>
    </location>
</feature>
<dbReference type="GeneID" id="25395425"/>